<evidence type="ECO:0000313" key="6">
    <source>
        <dbReference type="Proteomes" id="UP000255423"/>
    </source>
</evidence>
<evidence type="ECO:0000259" key="4">
    <source>
        <dbReference type="Pfam" id="PF12682"/>
    </source>
</evidence>
<evidence type="ECO:0000256" key="1">
    <source>
        <dbReference type="ARBA" id="ARBA00001917"/>
    </source>
</evidence>
<sequence length="477" mass="52646">MLAKLLSCAILWFSAVSLAAAPAPDGFVLIKGGTFNMGSPANEDWRVNDETLHKVKISDFYLGKYEVTQKLYREVTGENPSSFRGDDLPVENITWLEAAHFCNKLSERDGRTPVYAIEGDAVSWNREANGYRLPTEAEWEYAARGGTTTPFYTKKAPGADDVNFYGHYPYQIEQNYFNDEVLETRPGVYRGNTLPVGKFKPNPFGLYDIYGNVGEWCFDFYGDYGVSAGSTSVTVDPAGKPSGTRRVHRGGGWNDFGKNLRSAYRGAMQQSSKSYNVGLRLAMNAGTGVKGTFVTQEAAGFKGEKSQASLNTKGASRALIVFYSWSGNTRGVAREIKKQTGFDMVELELVKPYSDDYNTVLKQAQNDQHKQARPALKKKPDAKKWADYETIIIGYPNWWASIPMPIATLLESYDFTGKRILPFCSHGGGRFGQSITAIAKLAPNAKIGEGLSVHYSGGSSLSKDVAKWLEKNGVKTK</sequence>
<name>A0A380S553_FIBSU</name>
<dbReference type="InterPro" id="IPR042095">
    <property type="entry name" value="SUMF_sf"/>
</dbReference>
<evidence type="ECO:0000259" key="3">
    <source>
        <dbReference type="Pfam" id="PF03781"/>
    </source>
</evidence>
<dbReference type="InterPro" id="IPR016187">
    <property type="entry name" value="CTDL_fold"/>
</dbReference>
<dbReference type="Pfam" id="PF03781">
    <property type="entry name" value="FGE-sulfatase"/>
    <property type="match status" value="1"/>
</dbReference>
<dbReference type="GO" id="GO:0010181">
    <property type="term" value="F:FMN binding"/>
    <property type="evidence" value="ECO:0007669"/>
    <property type="project" value="InterPro"/>
</dbReference>
<gene>
    <name evidence="5" type="ORF">SAMN05661053_1747</name>
</gene>
<dbReference type="SUPFAM" id="SSF56436">
    <property type="entry name" value="C-type lectin-like"/>
    <property type="match status" value="1"/>
</dbReference>
<dbReference type="PANTHER" id="PTHR39201:SF1">
    <property type="entry name" value="FLAVODOXIN-LIKE DOMAIN-CONTAINING PROTEIN"/>
    <property type="match status" value="1"/>
</dbReference>
<feature type="domain" description="Flavodoxin-like" evidence="4">
    <location>
        <begin position="318"/>
        <end position="471"/>
    </location>
</feature>
<dbReference type="EMBL" id="UHJL01000002">
    <property type="protein sequence ID" value="SUQ24347.1"/>
    <property type="molecule type" value="Genomic_DNA"/>
</dbReference>
<dbReference type="SUPFAM" id="SSF52218">
    <property type="entry name" value="Flavoproteins"/>
    <property type="match status" value="1"/>
</dbReference>
<accession>A0A380S553</accession>
<dbReference type="RefSeq" id="WP_109572862.1">
    <property type="nucleotide sequence ID" value="NZ_UHJL01000002.1"/>
</dbReference>
<dbReference type="Proteomes" id="UP000255423">
    <property type="component" value="Unassembled WGS sequence"/>
</dbReference>
<keyword evidence="2" id="KW-0732">Signal</keyword>
<feature type="chain" id="PRO_5016929996" evidence="2">
    <location>
        <begin position="20"/>
        <end position="477"/>
    </location>
</feature>
<comment type="cofactor">
    <cofactor evidence="1">
        <name>FMN</name>
        <dbReference type="ChEBI" id="CHEBI:58210"/>
    </cofactor>
</comment>
<reference evidence="5 6" key="1">
    <citation type="submission" date="2017-08" db="EMBL/GenBank/DDBJ databases">
        <authorList>
            <person name="de Groot N.N."/>
        </authorList>
    </citation>
    <scope>NUCLEOTIDE SEQUENCE [LARGE SCALE GENOMIC DNA]</scope>
    <source>
        <strain evidence="5 6">HM2</strain>
    </source>
</reference>
<feature type="domain" description="Sulfatase-modifying factor enzyme-like" evidence="3">
    <location>
        <begin position="25"/>
        <end position="282"/>
    </location>
</feature>
<dbReference type="Gene3D" id="3.40.50.360">
    <property type="match status" value="1"/>
</dbReference>
<protein>
    <submittedName>
        <fullName evidence="5">Formylglycine-generating enzyme, required for sulfatase activity, contains SUMF1/FGE domain</fullName>
    </submittedName>
</protein>
<proteinExistence type="predicted"/>
<dbReference type="Pfam" id="PF12682">
    <property type="entry name" value="Flavodoxin_4"/>
    <property type="match status" value="1"/>
</dbReference>
<dbReference type="Gene3D" id="3.90.1580.10">
    <property type="entry name" value="paralog of FGE (formylglycine-generating enzyme)"/>
    <property type="match status" value="1"/>
</dbReference>
<dbReference type="InterPro" id="IPR029039">
    <property type="entry name" value="Flavoprotein-like_sf"/>
</dbReference>
<evidence type="ECO:0000256" key="2">
    <source>
        <dbReference type="SAM" id="SignalP"/>
    </source>
</evidence>
<dbReference type="InterPro" id="IPR008254">
    <property type="entry name" value="Flavodoxin/NO_synth"/>
</dbReference>
<dbReference type="PANTHER" id="PTHR39201">
    <property type="entry name" value="EXPORTED PROTEIN-RELATED"/>
    <property type="match status" value="1"/>
</dbReference>
<dbReference type="AlphaFoldDB" id="A0A380S553"/>
<dbReference type="GO" id="GO:0009055">
    <property type="term" value="F:electron transfer activity"/>
    <property type="evidence" value="ECO:0007669"/>
    <property type="project" value="InterPro"/>
</dbReference>
<organism evidence="5 6">
    <name type="scientific">Fibrobacter succinogenes</name>
    <name type="common">Bacteroides succinogenes</name>
    <dbReference type="NCBI Taxonomy" id="833"/>
    <lineage>
        <taxon>Bacteria</taxon>
        <taxon>Pseudomonadati</taxon>
        <taxon>Fibrobacterota</taxon>
        <taxon>Fibrobacteria</taxon>
        <taxon>Fibrobacterales</taxon>
        <taxon>Fibrobacteraceae</taxon>
        <taxon>Fibrobacter</taxon>
    </lineage>
</organism>
<dbReference type="InterPro" id="IPR005532">
    <property type="entry name" value="SUMF_dom"/>
</dbReference>
<dbReference type="PROSITE" id="PS00201">
    <property type="entry name" value="FLAVODOXIN"/>
    <property type="match status" value="1"/>
</dbReference>
<dbReference type="InterPro" id="IPR001226">
    <property type="entry name" value="Flavodoxin_CS"/>
</dbReference>
<feature type="signal peptide" evidence="2">
    <location>
        <begin position="1"/>
        <end position="19"/>
    </location>
</feature>
<evidence type="ECO:0000313" key="5">
    <source>
        <dbReference type="EMBL" id="SUQ24347.1"/>
    </source>
</evidence>